<evidence type="ECO:0000256" key="1">
    <source>
        <dbReference type="SAM" id="MobiDB-lite"/>
    </source>
</evidence>
<evidence type="ECO:0000259" key="3">
    <source>
        <dbReference type="SMART" id="SM01017"/>
    </source>
</evidence>
<proteinExistence type="predicted"/>
<accession>A0A8H7U7Q3</accession>
<feature type="signal peptide" evidence="2">
    <location>
        <begin position="1"/>
        <end position="18"/>
    </location>
</feature>
<organism evidence="4 5">
    <name type="scientific">Umbelopsis vinacea</name>
    <dbReference type="NCBI Taxonomy" id="44442"/>
    <lineage>
        <taxon>Eukaryota</taxon>
        <taxon>Fungi</taxon>
        <taxon>Fungi incertae sedis</taxon>
        <taxon>Mucoromycota</taxon>
        <taxon>Mucoromycotina</taxon>
        <taxon>Umbelopsidomycetes</taxon>
        <taxon>Umbelopsidales</taxon>
        <taxon>Umbelopsidaceae</taxon>
        <taxon>Umbelopsis</taxon>
    </lineage>
</organism>
<dbReference type="EMBL" id="JAEPRA010000016">
    <property type="protein sequence ID" value="KAG2174591.1"/>
    <property type="molecule type" value="Genomic_DNA"/>
</dbReference>
<feature type="chain" id="PRO_5034213405" description="Arrestin C-terminal-like domain-containing protein" evidence="2">
    <location>
        <begin position="19"/>
        <end position="749"/>
    </location>
</feature>
<dbReference type="SMART" id="SM01017">
    <property type="entry name" value="Arrestin_C"/>
    <property type="match status" value="1"/>
</dbReference>
<dbReference type="Gene3D" id="2.60.40.640">
    <property type="match status" value="1"/>
</dbReference>
<feature type="region of interest" description="Disordered" evidence="1">
    <location>
        <begin position="706"/>
        <end position="749"/>
    </location>
</feature>
<feature type="domain" description="Arrestin C-terminal-like" evidence="3">
    <location>
        <begin position="405"/>
        <end position="545"/>
    </location>
</feature>
<dbReference type="AlphaFoldDB" id="A0A8H7U7Q3"/>
<dbReference type="Pfam" id="PF02752">
    <property type="entry name" value="Arrestin_C"/>
    <property type="match status" value="1"/>
</dbReference>
<dbReference type="OrthoDB" id="2340007at2759"/>
<name>A0A8H7U7Q3_9FUNG</name>
<evidence type="ECO:0000313" key="4">
    <source>
        <dbReference type="EMBL" id="KAG2174591.1"/>
    </source>
</evidence>
<protein>
    <recommendedName>
        <fullName evidence="3">Arrestin C-terminal-like domain-containing protein</fullName>
    </recommendedName>
</protein>
<dbReference type="Proteomes" id="UP000612746">
    <property type="component" value="Unassembled WGS sequence"/>
</dbReference>
<evidence type="ECO:0000256" key="2">
    <source>
        <dbReference type="SAM" id="SignalP"/>
    </source>
</evidence>
<dbReference type="InterPro" id="IPR014756">
    <property type="entry name" value="Ig_E-set"/>
</dbReference>
<keyword evidence="5" id="KW-1185">Reference proteome</keyword>
<comment type="caution">
    <text evidence="4">The sequence shown here is derived from an EMBL/GenBank/DDBJ whole genome shotgun (WGS) entry which is preliminary data.</text>
</comment>
<gene>
    <name evidence="4" type="ORF">INT44_006854</name>
</gene>
<dbReference type="InterPro" id="IPR014752">
    <property type="entry name" value="Arrestin-like_C"/>
</dbReference>
<sequence length="749" mass="84333">MLTVVRASSLIVSAMVMTSDLLHYTTTTHTATGKGPQELVSSLFANAIEDRRLISTLVTAHATSICSLLVLIGQYRSGIEIEPTRYKSIFIQLCQMVVPLELMVSWIFCILFDVHTKRVFEKKISSFNLSEYQFFDNVCIGSAEETASMQCTLVTFTYIFEREGAIQLYDEEILIIETEKQHLAQRSRSSESRKTWRTGVLTSLRMSSSPTVSPRVSPLPQGWKSGPMDHLDPAPTTLAIPSTRRIFITTPCAMAGNTIVGRIQLPPNTKLDHLSAQSLILEIIGVEEVIDSTRRGRKTHRHGFYRQVIDDWTFCHNSSRRKSTPWISFQLNLPKWLQGSYSDECSRIYYVIRGIKQTGGNSHDGLTVIEEEITVRANIGHLASREKSLYAHITESNSVNFSKCGEGNVKLQLSLQRRVWASGSSIFCSLQINNETEVTLKDIKLILLRRQNTYSNCSQSFQLMPVSSLCDVVSSTSISSLGWFNGLASGIKENVVLELQTMIQDITVKDHVLLDVSYAIQASIETSEGTETMVEIPIILVHPQTVEPPIPVITSNPTRPNITFADLLRHTEVSSESDTDEEEEAFSPKFSIFRQRASFSMLHPTELAPAKTVTRSVSLTAPRRRSTATHKVSIMEPANFALHESIPETPSMLKRRSPVKRYIVRRASSPQQSTYRRNHARRITVFEDCAEDFKLPIIDQYDLSDPDTVPEIEPNLPQTRSLNAVPPSKDQPRLGTRHKLRSFRDSLRI</sequence>
<keyword evidence="2" id="KW-0732">Signal</keyword>
<evidence type="ECO:0000313" key="5">
    <source>
        <dbReference type="Proteomes" id="UP000612746"/>
    </source>
</evidence>
<dbReference type="InterPro" id="IPR011022">
    <property type="entry name" value="Arrestin_C-like"/>
</dbReference>
<dbReference type="SUPFAM" id="SSF81296">
    <property type="entry name" value="E set domains"/>
    <property type="match status" value="1"/>
</dbReference>
<reference evidence="4" key="1">
    <citation type="submission" date="2020-12" db="EMBL/GenBank/DDBJ databases">
        <title>Metabolic potential, ecology and presence of endohyphal bacteria is reflected in genomic diversity of Mucoromycotina.</title>
        <authorList>
            <person name="Muszewska A."/>
            <person name="Okrasinska A."/>
            <person name="Steczkiewicz K."/>
            <person name="Drgas O."/>
            <person name="Orlowska M."/>
            <person name="Perlinska-Lenart U."/>
            <person name="Aleksandrzak-Piekarczyk T."/>
            <person name="Szatraj K."/>
            <person name="Zielenkiewicz U."/>
            <person name="Pilsyk S."/>
            <person name="Malc E."/>
            <person name="Mieczkowski P."/>
            <person name="Kruszewska J.S."/>
            <person name="Biernat P."/>
            <person name="Pawlowska J."/>
        </authorList>
    </citation>
    <scope>NUCLEOTIDE SEQUENCE</scope>
    <source>
        <strain evidence="4">WA0000051536</strain>
    </source>
</reference>